<dbReference type="PANTHER" id="PTHR31331">
    <property type="entry name" value="LCCL DOMAIN PROTEIN (AFU_ORTHOLOGUE AFUA_5G08630)"/>
    <property type="match status" value="1"/>
</dbReference>
<feature type="signal peptide" evidence="1">
    <location>
        <begin position="1"/>
        <end position="22"/>
    </location>
</feature>
<feature type="chain" id="PRO_5045432019" description="LCCL domain-containing protein" evidence="1">
    <location>
        <begin position="23"/>
        <end position="211"/>
    </location>
</feature>
<protein>
    <recommendedName>
        <fullName evidence="2">LCCL domain-containing protein</fullName>
    </recommendedName>
</protein>
<dbReference type="SMART" id="SM00603">
    <property type="entry name" value="LCCL"/>
    <property type="match status" value="2"/>
</dbReference>
<dbReference type="InterPro" id="IPR004043">
    <property type="entry name" value="LCCL"/>
</dbReference>
<evidence type="ECO:0000259" key="2">
    <source>
        <dbReference type="PROSITE" id="PS50820"/>
    </source>
</evidence>
<dbReference type="SUPFAM" id="SSF69848">
    <property type="entry name" value="LCCL domain"/>
    <property type="match status" value="2"/>
</dbReference>
<reference evidence="3 4" key="1">
    <citation type="journal article" date="2016" name="Microbes Environ.">
        <title>Phylogenetically diverse aerobic anoxygenic phototrophic bacteria isolated from epilithic biofilms in Tama river, Japan.</title>
        <authorList>
            <person name="Hirose S."/>
            <person name="Matsuura K."/>
            <person name="Haruta S."/>
        </authorList>
    </citation>
    <scope>NUCLEOTIDE SEQUENCE [LARGE SCALE GENOMIC DNA]</scope>
    <source>
        <strain evidence="3 4">S08</strain>
    </source>
</reference>
<evidence type="ECO:0000313" key="4">
    <source>
        <dbReference type="Proteomes" id="UP000831327"/>
    </source>
</evidence>
<dbReference type="InterPro" id="IPR036609">
    <property type="entry name" value="LCCL_sf"/>
</dbReference>
<dbReference type="RefSeq" id="WP_244458385.1">
    <property type="nucleotide sequence ID" value="NZ_AP025637.1"/>
</dbReference>
<feature type="domain" description="LCCL" evidence="2">
    <location>
        <begin position="49"/>
        <end position="109"/>
    </location>
</feature>
<feature type="domain" description="LCCL" evidence="2">
    <location>
        <begin position="146"/>
        <end position="207"/>
    </location>
</feature>
<organism evidence="3 4">
    <name type="scientific">Roseomonas fluvialis</name>
    <dbReference type="NCBI Taxonomy" id="1750527"/>
    <lineage>
        <taxon>Bacteria</taxon>
        <taxon>Pseudomonadati</taxon>
        <taxon>Pseudomonadota</taxon>
        <taxon>Alphaproteobacteria</taxon>
        <taxon>Acetobacterales</taxon>
        <taxon>Roseomonadaceae</taxon>
        <taxon>Roseomonas</taxon>
    </lineage>
</organism>
<dbReference type="Pfam" id="PF03815">
    <property type="entry name" value="LCCL"/>
    <property type="match status" value="2"/>
</dbReference>
<dbReference type="InterPro" id="IPR051957">
    <property type="entry name" value="CRISP-LCCL_domain"/>
</dbReference>
<dbReference type="PROSITE" id="PS50820">
    <property type="entry name" value="LCCL"/>
    <property type="match status" value="2"/>
</dbReference>
<dbReference type="EMBL" id="AP025637">
    <property type="protein sequence ID" value="BDG71093.1"/>
    <property type="molecule type" value="Genomic_DNA"/>
</dbReference>
<gene>
    <name evidence="3" type="ORF">Rmf_10220</name>
</gene>
<sequence>MRRLILAFGGLLALAGTAAAQAPCPPNFEGRTAPLTCTCSAEAGRTGAVWGSGIYTSDSRICRAAMHAGVIDRSGGVVGVEPAPGQASYPSESQNGITTQAFGPWRASFTFGMPQIAETPTCPANFEGRTERLSCICTANLVASGSVWGTGVYSSDSQICRAARHAGLVGPQGGAVGMVPRGRQAQFTGSQSNGVTSLNFGPWGGSFSFER</sequence>
<dbReference type="Proteomes" id="UP000831327">
    <property type="component" value="Chromosome"/>
</dbReference>
<evidence type="ECO:0000313" key="3">
    <source>
        <dbReference type="EMBL" id="BDG71093.1"/>
    </source>
</evidence>
<accession>A0ABM7Y013</accession>
<dbReference type="Gene3D" id="2.170.130.20">
    <property type="entry name" value="LCCL-like domain"/>
    <property type="match status" value="2"/>
</dbReference>
<evidence type="ECO:0000256" key="1">
    <source>
        <dbReference type="SAM" id="SignalP"/>
    </source>
</evidence>
<name>A0ABM7Y013_9PROT</name>
<proteinExistence type="predicted"/>
<dbReference type="PANTHER" id="PTHR31331:SF1">
    <property type="entry name" value="CYSTEINE RICH SECRETORY PROTEIN LCCL DOMAIN CONTAINING 2"/>
    <property type="match status" value="1"/>
</dbReference>
<keyword evidence="4" id="KW-1185">Reference proteome</keyword>
<keyword evidence="1" id="KW-0732">Signal</keyword>